<sequence>MTYKDALWDGTDPTYAPGAVKSQKWWYWKPSTKFRKMGYPKTSVRLSGVEGDGLELDRAREARKLTREMLAYFGVDTEKHDIGSWSWLIDRYKTDKHSPFQNVKANTRESYLIYADKLDRAIGKIQIANTNYELLCNLRDGMAEKGRSTAYIKKIFTHLRIVVNYGALIEHNPAIKVASILAHMRIQSPPRKTTAPTREQIRAVVDYADAQGLFAFATGLLFQWVFCLRAVDVRGHWLDCNANAEGIVREVERNRRTRHLPQRHERWQDGLTWDMFDDGLTGFRKTVSKTSRSMPEPLWFDLTHAEELRSRLRILSTRGRVGPVIIGERTNMPYTRDGWTQAFIRCRRASGVPESVKMMDTRAGGISEAGTLGLDPMILRDAAGHQNVTTTDRYVRNREQNIAKVVQMRNAPRSV</sequence>
<dbReference type="InterPro" id="IPR013762">
    <property type="entry name" value="Integrase-like_cat_sf"/>
</dbReference>
<dbReference type="OrthoDB" id="7800649at2"/>
<evidence type="ECO:0008006" key="5">
    <source>
        <dbReference type="Google" id="ProtNLM"/>
    </source>
</evidence>
<keyword evidence="1" id="KW-0238">DNA-binding</keyword>
<dbReference type="InterPro" id="IPR011010">
    <property type="entry name" value="DNA_brk_join_enz"/>
</dbReference>
<dbReference type="EMBL" id="FWFN01000001">
    <property type="protein sequence ID" value="SLN09779.1"/>
    <property type="molecule type" value="Genomic_DNA"/>
</dbReference>
<dbReference type="SUPFAM" id="SSF56349">
    <property type="entry name" value="DNA breaking-rejoining enzymes"/>
    <property type="match status" value="1"/>
</dbReference>
<dbReference type="Gene3D" id="1.10.443.10">
    <property type="entry name" value="Intergrase catalytic core"/>
    <property type="match status" value="1"/>
</dbReference>
<evidence type="ECO:0000313" key="3">
    <source>
        <dbReference type="EMBL" id="SLN09779.1"/>
    </source>
</evidence>
<dbReference type="Gene3D" id="1.10.150.130">
    <property type="match status" value="1"/>
</dbReference>
<evidence type="ECO:0000256" key="2">
    <source>
        <dbReference type="ARBA" id="ARBA00023172"/>
    </source>
</evidence>
<dbReference type="GO" id="GO:0006310">
    <property type="term" value="P:DNA recombination"/>
    <property type="evidence" value="ECO:0007669"/>
    <property type="project" value="UniProtKB-KW"/>
</dbReference>
<evidence type="ECO:0000256" key="1">
    <source>
        <dbReference type="ARBA" id="ARBA00023125"/>
    </source>
</evidence>
<dbReference type="GO" id="GO:0015074">
    <property type="term" value="P:DNA integration"/>
    <property type="evidence" value="ECO:0007669"/>
    <property type="project" value="InterPro"/>
</dbReference>
<keyword evidence="2" id="KW-0233">DNA recombination</keyword>
<dbReference type="RefSeq" id="WP_143515539.1">
    <property type="nucleotide sequence ID" value="NZ_FWFN01000001.1"/>
</dbReference>
<evidence type="ECO:0000313" key="4">
    <source>
        <dbReference type="Proteomes" id="UP000193963"/>
    </source>
</evidence>
<dbReference type="AlphaFoldDB" id="A0A1X6Y3S9"/>
<gene>
    <name evidence="3" type="ORF">PSM7751_00002</name>
</gene>
<dbReference type="InterPro" id="IPR010998">
    <property type="entry name" value="Integrase_recombinase_N"/>
</dbReference>
<protein>
    <recommendedName>
        <fullName evidence="5">Phage integrase family protein</fullName>
    </recommendedName>
</protein>
<name>A0A1X6Y3S9_9RHOB</name>
<dbReference type="Proteomes" id="UP000193963">
    <property type="component" value="Unassembled WGS sequence"/>
</dbReference>
<accession>A0A1X6Y3S9</accession>
<proteinExistence type="predicted"/>
<keyword evidence="4" id="KW-1185">Reference proteome</keyword>
<reference evidence="3 4" key="1">
    <citation type="submission" date="2017-03" db="EMBL/GenBank/DDBJ databases">
        <authorList>
            <person name="Afonso C.L."/>
            <person name="Miller P.J."/>
            <person name="Scott M.A."/>
            <person name="Spackman E."/>
            <person name="Goraichik I."/>
            <person name="Dimitrov K.M."/>
            <person name="Suarez D.L."/>
            <person name="Swayne D.E."/>
        </authorList>
    </citation>
    <scope>NUCLEOTIDE SEQUENCE [LARGE SCALE GENOMIC DNA]</scope>
    <source>
        <strain evidence="3 4">CECT 7751</strain>
    </source>
</reference>
<dbReference type="GO" id="GO:0003677">
    <property type="term" value="F:DNA binding"/>
    <property type="evidence" value="ECO:0007669"/>
    <property type="project" value="UniProtKB-KW"/>
</dbReference>
<organism evidence="3 4">
    <name type="scientific">Pseudooceanicola marinus</name>
    <dbReference type="NCBI Taxonomy" id="396013"/>
    <lineage>
        <taxon>Bacteria</taxon>
        <taxon>Pseudomonadati</taxon>
        <taxon>Pseudomonadota</taxon>
        <taxon>Alphaproteobacteria</taxon>
        <taxon>Rhodobacterales</taxon>
        <taxon>Paracoccaceae</taxon>
        <taxon>Pseudooceanicola</taxon>
    </lineage>
</organism>